<evidence type="ECO:0000313" key="3">
    <source>
        <dbReference type="EMBL" id="OTG37998.1"/>
    </source>
</evidence>
<feature type="domain" description="DC1" evidence="2">
    <location>
        <begin position="211"/>
        <end position="264"/>
    </location>
</feature>
<proteinExistence type="predicted"/>
<evidence type="ECO:0000313" key="4">
    <source>
        <dbReference type="Proteomes" id="UP000215914"/>
    </source>
</evidence>
<protein>
    <recommendedName>
        <fullName evidence="2">DC1 domain-containing protein</fullName>
    </recommendedName>
</protein>
<dbReference type="InterPro" id="IPR004146">
    <property type="entry name" value="DC1"/>
</dbReference>
<gene>
    <name evidence="3" type="ORF">HannXRQ_Chr01g0024921</name>
</gene>
<evidence type="ECO:0000259" key="2">
    <source>
        <dbReference type="Pfam" id="PF03107"/>
    </source>
</evidence>
<evidence type="ECO:0000256" key="1">
    <source>
        <dbReference type="ARBA" id="ARBA00022737"/>
    </source>
</evidence>
<sequence length="279" mass="33025">MVTVIEHDHPLKLIDLQVNDEDVEEAEADEEEEKDVVIQKDFVCPCKCKRCDQPIHEYYRYYYKCVDDSCDYFAHKFCVEIPTHITPTIIKHISLPYSLKLQPIWWNWPCEYCHTRHPHEVCYADMHHIFKVCVSSVTEVDKKGIHHPSHPHPLMPLMLLKPILCECKACSREHKGLFFMCTTCPDFAIHSDCAFLPKRSLIQQTTGDIFHHTHPLTLSFSFPEAEQRAKYNPKCRVCNHNFYDERIWIYKCEKCIYYVHAYCATSREEPFMHILLTSK</sequence>
<dbReference type="AlphaFoldDB" id="A0A251VR26"/>
<accession>A0A251VR26</accession>
<reference evidence="4" key="1">
    <citation type="journal article" date="2017" name="Nature">
        <title>The sunflower genome provides insights into oil metabolism, flowering and Asterid evolution.</title>
        <authorList>
            <person name="Badouin H."/>
            <person name="Gouzy J."/>
            <person name="Grassa C.J."/>
            <person name="Murat F."/>
            <person name="Staton S.E."/>
            <person name="Cottret L."/>
            <person name="Lelandais-Briere C."/>
            <person name="Owens G.L."/>
            <person name="Carrere S."/>
            <person name="Mayjonade B."/>
            <person name="Legrand L."/>
            <person name="Gill N."/>
            <person name="Kane N.C."/>
            <person name="Bowers J.E."/>
            <person name="Hubner S."/>
            <person name="Bellec A."/>
            <person name="Berard A."/>
            <person name="Berges H."/>
            <person name="Blanchet N."/>
            <person name="Boniface M.C."/>
            <person name="Brunel D."/>
            <person name="Catrice O."/>
            <person name="Chaidir N."/>
            <person name="Claudel C."/>
            <person name="Donnadieu C."/>
            <person name="Faraut T."/>
            <person name="Fievet G."/>
            <person name="Helmstetter N."/>
            <person name="King M."/>
            <person name="Knapp S.J."/>
            <person name="Lai Z."/>
            <person name="Le Paslier M.C."/>
            <person name="Lippi Y."/>
            <person name="Lorenzon L."/>
            <person name="Mandel J.R."/>
            <person name="Marage G."/>
            <person name="Marchand G."/>
            <person name="Marquand E."/>
            <person name="Bret-Mestries E."/>
            <person name="Morien E."/>
            <person name="Nambeesan S."/>
            <person name="Nguyen T."/>
            <person name="Pegot-Espagnet P."/>
            <person name="Pouilly N."/>
            <person name="Raftis F."/>
            <person name="Sallet E."/>
            <person name="Schiex T."/>
            <person name="Thomas J."/>
            <person name="Vandecasteele C."/>
            <person name="Vares D."/>
            <person name="Vear F."/>
            <person name="Vautrin S."/>
            <person name="Crespi M."/>
            <person name="Mangin B."/>
            <person name="Burke J.M."/>
            <person name="Salse J."/>
            <person name="Munos S."/>
            <person name="Vincourt P."/>
            <person name="Rieseberg L.H."/>
            <person name="Langlade N.B."/>
        </authorList>
    </citation>
    <scope>NUCLEOTIDE SEQUENCE [LARGE SCALE GENOMIC DNA]</scope>
    <source>
        <strain evidence="4">cv. SF193</strain>
    </source>
</reference>
<keyword evidence="1" id="KW-0677">Repeat</keyword>
<keyword evidence="4" id="KW-1185">Reference proteome</keyword>
<dbReference type="InParanoid" id="A0A251VR26"/>
<name>A0A251VR26_HELAN</name>
<dbReference type="Proteomes" id="UP000215914">
    <property type="component" value="Chromosome 1"/>
</dbReference>
<dbReference type="InterPro" id="IPR053192">
    <property type="entry name" value="Vacuole_Formation_Reg"/>
</dbReference>
<dbReference type="PANTHER" id="PTHR32410">
    <property type="entry name" value="CYSTEINE/HISTIDINE-RICH C1 DOMAIN FAMILY PROTEIN"/>
    <property type="match status" value="1"/>
</dbReference>
<feature type="domain" description="DC1" evidence="2">
    <location>
        <begin position="148"/>
        <end position="194"/>
    </location>
</feature>
<dbReference type="SUPFAM" id="SSF57889">
    <property type="entry name" value="Cysteine-rich domain"/>
    <property type="match status" value="2"/>
</dbReference>
<dbReference type="PANTHER" id="PTHR32410:SF161">
    <property type="entry name" value="DC1, ZINC FINGER, RING_FYVE_PHD-TYPE-RELATED"/>
    <property type="match status" value="1"/>
</dbReference>
<dbReference type="EMBL" id="CM007890">
    <property type="protein sequence ID" value="OTG37998.1"/>
    <property type="molecule type" value="Genomic_DNA"/>
</dbReference>
<dbReference type="Pfam" id="PF03107">
    <property type="entry name" value="C1_2"/>
    <property type="match status" value="2"/>
</dbReference>
<dbReference type="InterPro" id="IPR046349">
    <property type="entry name" value="C1-like_sf"/>
</dbReference>
<organism evidence="3 4">
    <name type="scientific">Helianthus annuus</name>
    <name type="common">Common sunflower</name>
    <dbReference type="NCBI Taxonomy" id="4232"/>
    <lineage>
        <taxon>Eukaryota</taxon>
        <taxon>Viridiplantae</taxon>
        <taxon>Streptophyta</taxon>
        <taxon>Embryophyta</taxon>
        <taxon>Tracheophyta</taxon>
        <taxon>Spermatophyta</taxon>
        <taxon>Magnoliopsida</taxon>
        <taxon>eudicotyledons</taxon>
        <taxon>Gunneridae</taxon>
        <taxon>Pentapetalae</taxon>
        <taxon>asterids</taxon>
        <taxon>campanulids</taxon>
        <taxon>Asterales</taxon>
        <taxon>Asteraceae</taxon>
        <taxon>Asteroideae</taxon>
        <taxon>Heliantheae alliance</taxon>
        <taxon>Heliantheae</taxon>
        <taxon>Helianthus</taxon>
    </lineage>
</organism>